<dbReference type="Proteomes" id="UP000011087">
    <property type="component" value="Unassembled WGS sequence"/>
</dbReference>
<dbReference type="RefSeq" id="XP_005830878.1">
    <property type="nucleotide sequence ID" value="XM_005830821.1"/>
</dbReference>
<proteinExistence type="predicted"/>
<keyword evidence="1" id="KW-1133">Transmembrane helix</keyword>
<gene>
    <name evidence="3" type="ORF">GUITHDRAFT_110015</name>
</gene>
<evidence type="ECO:0000313" key="4">
    <source>
        <dbReference type="EnsemblProtists" id="EKX43898"/>
    </source>
</evidence>
<keyword evidence="1" id="KW-0812">Transmembrane</keyword>
<reference evidence="4" key="3">
    <citation type="submission" date="2016-03" db="UniProtKB">
        <authorList>
            <consortium name="EnsemblProtists"/>
        </authorList>
    </citation>
    <scope>IDENTIFICATION</scope>
</reference>
<dbReference type="PaxDb" id="55529-EKX43898"/>
<keyword evidence="1" id="KW-0472">Membrane</keyword>
<protein>
    <submittedName>
        <fullName evidence="3 4">Uncharacterized protein</fullName>
    </submittedName>
</protein>
<accession>L1J5T9</accession>
<sequence length="358" mass="40215">MMRFSWRIQIWYILALIAMLVERNAANTLLLSYRRGGSSEGSTTGRSPTIVALLRRPFSSWCIRHGRTIPYDTFRETLGRYLSVNASRVSVDKICNDDASFCLSEQARCGENSSYLPVASEVGKVISEDGNWDPLTMWVTFTLPESVYTKFCSWVVERPVQVHAASIELVEISPSNGNATACSGEVAAKCPWGFTCSMRVEVNMRPPICRAEVGDLANSNVLPVYIFIAFITIFATIFILVRHAHSAQVRENKRGQLREYDESLLRPTDSASFLEANLHQYHAGSTTSEQPGEEHQPIPHPDRIQVARTPVNSSLLSSRSAQVLLDQLDMVLFRYNLRRRDDERDEMTASPVACLCVE</sequence>
<feature type="signal peptide" evidence="2">
    <location>
        <begin position="1"/>
        <end position="26"/>
    </location>
</feature>
<dbReference type="AlphaFoldDB" id="L1J5T9"/>
<evidence type="ECO:0000256" key="1">
    <source>
        <dbReference type="SAM" id="Phobius"/>
    </source>
</evidence>
<dbReference type="GeneID" id="17300622"/>
<dbReference type="EnsemblProtists" id="EKX43898">
    <property type="protein sequence ID" value="EKX43898"/>
    <property type="gene ID" value="GUITHDRAFT_110015"/>
</dbReference>
<feature type="chain" id="PRO_5008770991" evidence="2">
    <location>
        <begin position="27"/>
        <end position="358"/>
    </location>
</feature>
<name>L1J5T9_GUITC</name>
<reference evidence="5" key="2">
    <citation type="submission" date="2012-11" db="EMBL/GenBank/DDBJ databases">
        <authorList>
            <person name="Kuo A."/>
            <person name="Curtis B.A."/>
            <person name="Tanifuji G."/>
            <person name="Burki F."/>
            <person name="Gruber A."/>
            <person name="Irimia M."/>
            <person name="Maruyama S."/>
            <person name="Arias M.C."/>
            <person name="Ball S.G."/>
            <person name="Gile G.H."/>
            <person name="Hirakawa Y."/>
            <person name="Hopkins J.F."/>
            <person name="Rensing S.A."/>
            <person name="Schmutz J."/>
            <person name="Symeonidi A."/>
            <person name="Elias M."/>
            <person name="Eveleigh R.J."/>
            <person name="Herman E.K."/>
            <person name="Klute M.J."/>
            <person name="Nakayama T."/>
            <person name="Obornik M."/>
            <person name="Reyes-Prieto A."/>
            <person name="Armbrust E.V."/>
            <person name="Aves S.J."/>
            <person name="Beiko R.G."/>
            <person name="Coutinho P."/>
            <person name="Dacks J.B."/>
            <person name="Durnford D.G."/>
            <person name="Fast N.M."/>
            <person name="Green B.R."/>
            <person name="Grisdale C."/>
            <person name="Hempe F."/>
            <person name="Henrissat B."/>
            <person name="Hoppner M.P."/>
            <person name="Ishida K.-I."/>
            <person name="Kim E."/>
            <person name="Koreny L."/>
            <person name="Kroth P.G."/>
            <person name="Liu Y."/>
            <person name="Malik S.-B."/>
            <person name="Maier U.G."/>
            <person name="McRose D."/>
            <person name="Mock T."/>
            <person name="Neilson J.A."/>
            <person name="Onodera N.T."/>
            <person name="Poole A.M."/>
            <person name="Pritham E.J."/>
            <person name="Richards T.A."/>
            <person name="Rocap G."/>
            <person name="Roy S.W."/>
            <person name="Sarai C."/>
            <person name="Schaack S."/>
            <person name="Shirato S."/>
            <person name="Slamovits C.H."/>
            <person name="Spencer D.F."/>
            <person name="Suzuki S."/>
            <person name="Worden A.Z."/>
            <person name="Zauner S."/>
            <person name="Barry K."/>
            <person name="Bell C."/>
            <person name="Bharti A.K."/>
            <person name="Crow J.A."/>
            <person name="Grimwood J."/>
            <person name="Kramer R."/>
            <person name="Lindquist E."/>
            <person name="Lucas S."/>
            <person name="Salamov A."/>
            <person name="McFadden G.I."/>
            <person name="Lane C.E."/>
            <person name="Keeling P.J."/>
            <person name="Gray M.W."/>
            <person name="Grigoriev I.V."/>
            <person name="Archibald J.M."/>
        </authorList>
    </citation>
    <scope>NUCLEOTIDE SEQUENCE</scope>
    <source>
        <strain evidence="5">CCMP2712</strain>
    </source>
</reference>
<keyword evidence="2" id="KW-0732">Signal</keyword>
<evidence type="ECO:0000256" key="2">
    <source>
        <dbReference type="SAM" id="SignalP"/>
    </source>
</evidence>
<feature type="transmembrane region" description="Helical" evidence="1">
    <location>
        <begin position="222"/>
        <end position="241"/>
    </location>
</feature>
<dbReference type="KEGG" id="gtt:GUITHDRAFT_110015"/>
<reference evidence="3 5" key="1">
    <citation type="journal article" date="2012" name="Nature">
        <title>Algal genomes reveal evolutionary mosaicism and the fate of nucleomorphs.</title>
        <authorList>
            <consortium name="DOE Joint Genome Institute"/>
            <person name="Curtis B.A."/>
            <person name="Tanifuji G."/>
            <person name="Burki F."/>
            <person name="Gruber A."/>
            <person name="Irimia M."/>
            <person name="Maruyama S."/>
            <person name="Arias M.C."/>
            <person name="Ball S.G."/>
            <person name="Gile G.H."/>
            <person name="Hirakawa Y."/>
            <person name="Hopkins J.F."/>
            <person name="Kuo A."/>
            <person name="Rensing S.A."/>
            <person name="Schmutz J."/>
            <person name="Symeonidi A."/>
            <person name="Elias M."/>
            <person name="Eveleigh R.J."/>
            <person name="Herman E.K."/>
            <person name="Klute M.J."/>
            <person name="Nakayama T."/>
            <person name="Obornik M."/>
            <person name="Reyes-Prieto A."/>
            <person name="Armbrust E.V."/>
            <person name="Aves S.J."/>
            <person name="Beiko R.G."/>
            <person name="Coutinho P."/>
            <person name="Dacks J.B."/>
            <person name="Durnford D.G."/>
            <person name="Fast N.M."/>
            <person name="Green B.R."/>
            <person name="Grisdale C.J."/>
            <person name="Hempel F."/>
            <person name="Henrissat B."/>
            <person name="Hoppner M.P."/>
            <person name="Ishida K."/>
            <person name="Kim E."/>
            <person name="Koreny L."/>
            <person name="Kroth P.G."/>
            <person name="Liu Y."/>
            <person name="Malik S.B."/>
            <person name="Maier U.G."/>
            <person name="McRose D."/>
            <person name="Mock T."/>
            <person name="Neilson J.A."/>
            <person name="Onodera N.T."/>
            <person name="Poole A.M."/>
            <person name="Pritham E.J."/>
            <person name="Richards T.A."/>
            <person name="Rocap G."/>
            <person name="Roy S.W."/>
            <person name="Sarai C."/>
            <person name="Schaack S."/>
            <person name="Shirato S."/>
            <person name="Slamovits C.H."/>
            <person name="Spencer D.F."/>
            <person name="Suzuki S."/>
            <person name="Worden A.Z."/>
            <person name="Zauner S."/>
            <person name="Barry K."/>
            <person name="Bell C."/>
            <person name="Bharti A.K."/>
            <person name="Crow J.A."/>
            <person name="Grimwood J."/>
            <person name="Kramer R."/>
            <person name="Lindquist E."/>
            <person name="Lucas S."/>
            <person name="Salamov A."/>
            <person name="McFadden G.I."/>
            <person name="Lane C.E."/>
            <person name="Keeling P.J."/>
            <person name="Gray M.W."/>
            <person name="Grigoriev I.V."/>
            <person name="Archibald J.M."/>
        </authorList>
    </citation>
    <scope>NUCLEOTIDE SEQUENCE</scope>
    <source>
        <strain evidence="3 5">CCMP2712</strain>
    </source>
</reference>
<keyword evidence="5" id="KW-1185">Reference proteome</keyword>
<evidence type="ECO:0000313" key="3">
    <source>
        <dbReference type="EMBL" id="EKX43898.1"/>
    </source>
</evidence>
<dbReference type="HOGENOM" id="CLU_774898_0_0_1"/>
<dbReference type="EMBL" id="JH993007">
    <property type="protein sequence ID" value="EKX43898.1"/>
    <property type="molecule type" value="Genomic_DNA"/>
</dbReference>
<evidence type="ECO:0000313" key="5">
    <source>
        <dbReference type="Proteomes" id="UP000011087"/>
    </source>
</evidence>
<organism evidence="3">
    <name type="scientific">Guillardia theta (strain CCMP2712)</name>
    <name type="common">Cryptophyte</name>
    <dbReference type="NCBI Taxonomy" id="905079"/>
    <lineage>
        <taxon>Eukaryota</taxon>
        <taxon>Cryptophyceae</taxon>
        <taxon>Pyrenomonadales</taxon>
        <taxon>Geminigeraceae</taxon>
        <taxon>Guillardia</taxon>
    </lineage>
</organism>